<dbReference type="AlphaFoldDB" id="A0AA35XY39"/>
<dbReference type="Pfam" id="PF22818">
    <property type="entry name" value="ApeI-like"/>
    <property type="match status" value="1"/>
</dbReference>
<dbReference type="Proteomes" id="UP001176960">
    <property type="component" value="Unassembled WGS sequence"/>
</dbReference>
<dbReference type="PANTHER" id="PTHR43201:SF5">
    <property type="entry name" value="MEDIUM-CHAIN ACYL-COA LIGASE ACSF2, MITOCHONDRIAL"/>
    <property type="match status" value="1"/>
</dbReference>
<dbReference type="RefSeq" id="WP_289843581.1">
    <property type="nucleotide sequence ID" value="NZ_CATKSH010000010.1"/>
</dbReference>
<organism evidence="5 6">
    <name type="scientific">Brytella acorum</name>
    <dbReference type="NCBI Taxonomy" id="2959299"/>
    <lineage>
        <taxon>Bacteria</taxon>
        <taxon>Pseudomonadati</taxon>
        <taxon>Pseudomonadota</taxon>
        <taxon>Alphaproteobacteria</taxon>
        <taxon>Acetobacterales</taxon>
        <taxon>Acetobacteraceae</taxon>
        <taxon>Brytella</taxon>
    </lineage>
</organism>
<dbReference type="InterPro" id="IPR000873">
    <property type="entry name" value="AMP-dep_synth/lig_dom"/>
</dbReference>
<comment type="similarity">
    <text evidence="1">Belongs to the ATP-dependent AMP-binding enzyme family.</text>
</comment>
<dbReference type="PANTHER" id="PTHR43201">
    <property type="entry name" value="ACYL-COA SYNTHETASE"/>
    <property type="match status" value="1"/>
</dbReference>
<dbReference type="Pfam" id="PF00501">
    <property type="entry name" value="AMP-binding"/>
    <property type="match status" value="1"/>
</dbReference>
<evidence type="ECO:0000313" key="5">
    <source>
        <dbReference type="EMBL" id="CAI9120991.1"/>
    </source>
</evidence>
<dbReference type="InterPro" id="IPR042099">
    <property type="entry name" value="ANL_N_sf"/>
</dbReference>
<dbReference type="GO" id="GO:0031956">
    <property type="term" value="F:medium-chain fatty acid-CoA ligase activity"/>
    <property type="evidence" value="ECO:0007669"/>
    <property type="project" value="TreeGrafter"/>
</dbReference>
<sequence length="558" mass="59351">MPDIPPPARQVWPDLSLVYAPERVLFQRDNTLITGTEFLAAAHRLAMQLPDQPVMNLCRELRGFTVLFAATLLRGQYVILTGNRTSDGLATLAASHRAVCVAIDGDPESAGLPHGAITLPDPFGRGVQPRDSGDAPFNPVIGADTQVAIVFTSGSTGEPVGHAKSWGGLVTRGVARRALLDPDPEPACLVGTVPPYHLYGFEAVVIQCLATRVTAMTGPGRYPADWRHQLRQTPTPGILVTTPLQLGSLVRSGLALPPIRRVVSASAPLDTEQAMAAETVLATEVTEIYGTTETGSVATRRTLDGPRWELCEGVALAIDARGATVTAPGMAAQLLPDVVERDGERGLRLMGRIGDLVKFGGKRASMAGLNAALLGIEGVRDGVFLRPESNIREAATRMRVFALAPGCSAESILEALRARVEPAFLPRRVRLVAALPRNAMGKLTLGAVRDLAAQNDGMEDIGTFSMSATHPCLAGHFPDQPVVPGVMLLEAGLTRLRNAGFGTVRRIGTAKFLRPVLPGESVTFFAGWMDHGLRLTGRCGDKLVLRAVLQAGEDDDAR</sequence>
<dbReference type="EMBL" id="CATKSH010000010">
    <property type="protein sequence ID" value="CAI9120991.1"/>
    <property type="molecule type" value="Genomic_DNA"/>
</dbReference>
<dbReference type="Gene3D" id="3.10.129.10">
    <property type="entry name" value="Hotdog Thioesterase"/>
    <property type="match status" value="1"/>
</dbReference>
<dbReference type="InterPro" id="IPR045851">
    <property type="entry name" value="AMP-bd_C_sf"/>
</dbReference>
<evidence type="ECO:0000259" key="4">
    <source>
        <dbReference type="Pfam" id="PF22818"/>
    </source>
</evidence>
<feature type="domain" description="ApeI dehydratase-like" evidence="4">
    <location>
        <begin position="463"/>
        <end position="524"/>
    </location>
</feature>
<name>A0AA35XY39_9PROT</name>
<evidence type="ECO:0000259" key="3">
    <source>
        <dbReference type="Pfam" id="PF00501"/>
    </source>
</evidence>
<feature type="domain" description="AMP-dependent synthetase/ligase" evidence="3">
    <location>
        <begin position="22"/>
        <end position="305"/>
    </location>
</feature>
<dbReference type="InterPro" id="IPR029069">
    <property type="entry name" value="HotDog_dom_sf"/>
</dbReference>
<keyword evidence="2" id="KW-0436">Ligase</keyword>
<dbReference type="SUPFAM" id="SSF54637">
    <property type="entry name" value="Thioesterase/thiol ester dehydrase-isomerase"/>
    <property type="match status" value="1"/>
</dbReference>
<evidence type="ECO:0000256" key="2">
    <source>
        <dbReference type="ARBA" id="ARBA00022598"/>
    </source>
</evidence>
<accession>A0AA35XY39</accession>
<proteinExistence type="inferred from homology"/>
<gene>
    <name evidence="5" type="ORF">LMG32879_001835</name>
</gene>
<dbReference type="Gene3D" id="3.30.300.30">
    <property type="match status" value="1"/>
</dbReference>
<evidence type="ECO:0000313" key="6">
    <source>
        <dbReference type="Proteomes" id="UP001176960"/>
    </source>
</evidence>
<protein>
    <submittedName>
        <fullName evidence="5">AMP-binding protein</fullName>
    </submittedName>
</protein>
<evidence type="ECO:0000256" key="1">
    <source>
        <dbReference type="ARBA" id="ARBA00006432"/>
    </source>
</evidence>
<keyword evidence="6" id="KW-1185">Reference proteome</keyword>
<dbReference type="SUPFAM" id="SSF56801">
    <property type="entry name" value="Acetyl-CoA synthetase-like"/>
    <property type="match status" value="1"/>
</dbReference>
<comment type="caution">
    <text evidence="5">The sequence shown here is derived from an EMBL/GenBank/DDBJ whole genome shotgun (WGS) entry which is preliminary data.</text>
</comment>
<dbReference type="InterPro" id="IPR054545">
    <property type="entry name" value="ApeI-like"/>
</dbReference>
<dbReference type="GO" id="GO:0006631">
    <property type="term" value="P:fatty acid metabolic process"/>
    <property type="evidence" value="ECO:0007669"/>
    <property type="project" value="TreeGrafter"/>
</dbReference>
<dbReference type="Gene3D" id="3.40.50.12780">
    <property type="entry name" value="N-terminal domain of ligase-like"/>
    <property type="match status" value="1"/>
</dbReference>
<reference evidence="5" key="1">
    <citation type="submission" date="2023-03" db="EMBL/GenBank/DDBJ databases">
        <authorList>
            <person name="Cleenwerck I."/>
        </authorList>
    </citation>
    <scope>NUCLEOTIDE SEQUENCE</scope>
    <source>
        <strain evidence="5">LMG 32879</strain>
    </source>
</reference>